<name>A0A453LDE3_AEGTS</name>
<proteinExistence type="inferred from homology"/>
<keyword evidence="4" id="KW-0238">DNA-binding</keyword>
<dbReference type="Proteomes" id="UP000015105">
    <property type="component" value="Chromosome 5D"/>
</dbReference>
<comment type="subcellular location">
    <subcellularLocation>
        <location evidence="1">Nucleus</location>
    </subcellularLocation>
</comment>
<dbReference type="Pfam" id="PF00847">
    <property type="entry name" value="AP2"/>
    <property type="match status" value="1"/>
</dbReference>
<reference evidence="12" key="2">
    <citation type="journal article" date="2017" name="Nat. Plants">
        <title>The Aegilops tauschii genome reveals multiple impacts of transposons.</title>
        <authorList>
            <person name="Zhao G."/>
            <person name="Zou C."/>
            <person name="Li K."/>
            <person name="Wang K."/>
            <person name="Li T."/>
            <person name="Gao L."/>
            <person name="Zhang X."/>
            <person name="Wang H."/>
            <person name="Yang Z."/>
            <person name="Liu X."/>
            <person name="Jiang W."/>
            <person name="Mao L."/>
            <person name="Kong X."/>
            <person name="Jiao Y."/>
            <person name="Jia J."/>
        </authorList>
    </citation>
    <scope>NUCLEOTIDE SEQUENCE [LARGE SCALE GENOMIC DNA]</scope>
    <source>
        <strain evidence="12">cv. AL8/78</strain>
    </source>
</reference>
<evidence type="ECO:0000313" key="12">
    <source>
        <dbReference type="Proteomes" id="UP000015105"/>
    </source>
</evidence>
<evidence type="ECO:0000256" key="6">
    <source>
        <dbReference type="ARBA" id="ARBA00023163"/>
    </source>
</evidence>
<organism evidence="11 12">
    <name type="scientific">Aegilops tauschii subsp. strangulata</name>
    <name type="common">Goatgrass</name>
    <dbReference type="NCBI Taxonomy" id="200361"/>
    <lineage>
        <taxon>Eukaryota</taxon>
        <taxon>Viridiplantae</taxon>
        <taxon>Streptophyta</taxon>
        <taxon>Embryophyta</taxon>
        <taxon>Tracheophyta</taxon>
        <taxon>Spermatophyta</taxon>
        <taxon>Magnoliopsida</taxon>
        <taxon>Liliopsida</taxon>
        <taxon>Poales</taxon>
        <taxon>Poaceae</taxon>
        <taxon>BOP clade</taxon>
        <taxon>Pooideae</taxon>
        <taxon>Triticodae</taxon>
        <taxon>Triticeae</taxon>
        <taxon>Triticinae</taxon>
        <taxon>Aegilops</taxon>
    </lineage>
</organism>
<dbReference type="InterPro" id="IPR001471">
    <property type="entry name" value="AP2/ERF_dom"/>
</dbReference>
<dbReference type="PROSITE" id="PS51032">
    <property type="entry name" value="AP2_ERF"/>
    <property type="match status" value="1"/>
</dbReference>
<keyword evidence="6" id="KW-0804">Transcription</keyword>
<evidence type="ECO:0000256" key="2">
    <source>
        <dbReference type="ARBA" id="ARBA00023015"/>
    </source>
</evidence>
<dbReference type="GO" id="GO:0003677">
    <property type="term" value="F:DNA binding"/>
    <property type="evidence" value="ECO:0007669"/>
    <property type="project" value="UniProtKB-KW"/>
</dbReference>
<feature type="region of interest" description="Disordered" evidence="9">
    <location>
        <begin position="189"/>
        <end position="208"/>
    </location>
</feature>
<dbReference type="PANTHER" id="PTHR31839:SF43">
    <property type="entry name" value="CBFIVA-A2"/>
    <property type="match status" value="1"/>
</dbReference>
<feature type="compositionally biased region" description="Low complexity" evidence="9">
    <location>
        <begin position="197"/>
        <end position="208"/>
    </location>
</feature>
<evidence type="ECO:0000256" key="9">
    <source>
        <dbReference type="SAM" id="MobiDB-lite"/>
    </source>
</evidence>
<dbReference type="InterPro" id="IPR036955">
    <property type="entry name" value="AP2/ERF_dom_sf"/>
</dbReference>
<accession>A0A453LDE3</accession>
<dbReference type="AlphaFoldDB" id="A0A453LDE3"/>
<reference evidence="12" key="1">
    <citation type="journal article" date="2014" name="Science">
        <title>Ancient hybridizations among the ancestral genomes of bread wheat.</title>
        <authorList>
            <consortium name="International Wheat Genome Sequencing Consortium,"/>
            <person name="Marcussen T."/>
            <person name="Sandve S.R."/>
            <person name="Heier L."/>
            <person name="Spannagl M."/>
            <person name="Pfeifer M."/>
            <person name="Jakobsen K.S."/>
            <person name="Wulff B.B."/>
            <person name="Steuernagel B."/>
            <person name="Mayer K.F."/>
            <person name="Olsen O.A."/>
        </authorList>
    </citation>
    <scope>NUCLEOTIDE SEQUENCE [LARGE SCALE GENOMIC DNA]</scope>
    <source>
        <strain evidence="12">cv. AL8/78</strain>
    </source>
</reference>
<dbReference type="InterPro" id="IPR045277">
    <property type="entry name" value="DRE1A-I"/>
</dbReference>
<keyword evidence="5" id="KW-0010">Activator</keyword>
<dbReference type="SUPFAM" id="SSF54171">
    <property type="entry name" value="DNA-binding domain"/>
    <property type="match status" value="1"/>
</dbReference>
<dbReference type="CDD" id="cd00018">
    <property type="entry name" value="AP2"/>
    <property type="match status" value="1"/>
</dbReference>
<dbReference type="InterPro" id="IPR016177">
    <property type="entry name" value="DNA-bd_dom_sf"/>
</dbReference>
<evidence type="ECO:0000313" key="11">
    <source>
        <dbReference type="EnsemblPlants" id="AET5Gv20719500.3"/>
    </source>
</evidence>
<evidence type="ECO:0000256" key="5">
    <source>
        <dbReference type="ARBA" id="ARBA00023159"/>
    </source>
</evidence>
<dbReference type="EnsemblPlants" id="AET5Gv20719500.3">
    <property type="protein sequence ID" value="AET5Gv20719500.3"/>
    <property type="gene ID" value="AET5Gv20719500"/>
</dbReference>
<keyword evidence="12" id="KW-1185">Reference proteome</keyword>
<evidence type="ECO:0000256" key="4">
    <source>
        <dbReference type="ARBA" id="ARBA00023125"/>
    </source>
</evidence>
<evidence type="ECO:0000256" key="3">
    <source>
        <dbReference type="ARBA" id="ARBA00023016"/>
    </source>
</evidence>
<dbReference type="STRING" id="200361.A0A453LDE3"/>
<evidence type="ECO:0000259" key="10">
    <source>
        <dbReference type="PROSITE" id="PS51032"/>
    </source>
</evidence>
<reference evidence="11" key="4">
    <citation type="submission" date="2019-03" db="UniProtKB">
        <authorList>
            <consortium name="EnsemblPlants"/>
        </authorList>
    </citation>
    <scope>IDENTIFICATION</scope>
</reference>
<sequence>FPLHVIYTCHPPIIHSELHLSTSLAPNIQLPRYTTNRSRRQLRLMDTIAAWPQFDGQEYRTVWPEEQEYRTVWSEPPKRRAGRNKLQETRHPVYRGVRRRGREGQWVCELRVPAGSRSYSRIWLGTFASAQMAARAHDSAALALSGRDACLNFADSAWRMMPVHAAGSFKLAAAQEIKDAVAVALKEFQEQQRPADESTAPSSTAEESALSIIPSDLSGLDNEHWIGGMEAGSYYASLAQGMLMEPPADGASWREDREHDDGFDTWLWSY</sequence>
<evidence type="ECO:0000256" key="8">
    <source>
        <dbReference type="ARBA" id="ARBA00024343"/>
    </source>
</evidence>
<dbReference type="Gramene" id="AET5Gv20719500.3">
    <property type="protein sequence ID" value="AET5Gv20719500.3"/>
    <property type="gene ID" value="AET5Gv20719500"/>
</dbReference>
<keyword evidence="2" id="KW-0805">Transcription regulation</keyword>
<feature type="domain" description="AP2/ERF" evidence="10">
    <location>
        <begin position="93"/>
        <end position="154"/>
    </location>
</feature>
<evidence type="ECO:0000256" key="7">
    <source>
        <dbReference type="ARBA" id="ARBA00023242"/>
    </source>
</evidence>
<comment type="similarity">
    <text evidence="8">Belongs to the AP2/ERF transcription factor family. ERF subfamily.</text>
</comment>
<evidence type="ECO:0000256" key="1">
    <source>
        <dbReference type="ARBA" id="ARBA00004123"/>
    </source>
</evidence>
<reference evidence="11" key="3">
    <citation type="journal article" date="2017" name="Nature">
        <title>Genome sequence of the progenitor of the wheat D genome Aegilops tauschii.</title>
        <authorList>
            <person name="Luo M.C."/>
            <person name="Gu Y.Q."/>
            <person name="Puiu D."/>
            <person name="Wang H."/>
            <person name="Twardziok S.O."/>
            <person name="Deal K.R."/>
            <person name="Huo N."/>
            <person name="Zhu T."/>
            <person name="Wang L."/>
            <person name="Wang Y."/>
            <person name="McGuire P.E."/>
            <person name="Liu S."/>
            <person name="Long H."/>
            <person name="Ramasamy R.K."/>
            <person name="Rodriguez J.C."/>
            <person name="Van S.L."/>
            <person name="Yuan L."/>
            <person name="Wang Z."/>
            <person name="Xia Z."/>
            <person name="Xiao L."/>
            <person name="Anderson O.D."/>
            <person name="Ouyang S."/>
            <person name="Liang Y."/>
            <person name="Zimin A.V."/>
            <person name="Pertea G."/>
            <person name="Qi P."/>
            <person name="Bennetzen J.L."/>
            <person name="Dai X."/>
            <person name="Dawson M.W."/>
            <person name="Muller H.G."/>
            <person name="Kugler K."/>
            <person name="Rivarola-Duarte L."/>
            <person name="Spannagl M."/>
            <person name="Mayer K.F.X."/>
            <person name="Lu F.H."/>
            <person name="Bevan M.W."/>
            <person name="Leroy P."/>
            <person name="Li P."/>
            <person name="You F.M."/>
            <person name="Sun Q."/>
            <person name="Liu Z."/>
            <person name="Lyons E."/>
            <person name="Wicker T."/>
            <person name="Salzberg S.L."/>
            <person name="Devos K.M."/>
            <person name="Dvorak J."/>
        </authorList>
    </citation>
    <scope>NUCLEOTIDE SEQUENCE [LARGE SCALE GENOMIC DNA]</scope>
    <source>
        <strain evidence="11">cv. AL8/78</strain>
    </source>
</reference>
<keyword evidence="7" id="KW-0539">Nucleus</keyword>
<dbReference type="GO" id="GO:0005634">
    <property type="term" value="C:nucleus"/>
    <property type="evidence" value="ECO:0007669"/>
    <property type="project" value="UniProtKB-SubCell"/>
</dbReference>
<dbReference type="Gene3D" id="3.30.730.10">
    <property type="entry name" value="AP2/ERF domain"/>
    <property type="match status" value="1"/>
</dbReference>
<dbReference type="SMART" id="SM00380">
    <property type="entry name" value="AP2"/>
    <property type="match status" value="1"/>
</dbReference>
<reference evidence="11" key="5">
    <citation type="journal article" date="2021" name="G3 (Bethesda)">
        <title>Aegilops tauschii genome assembly Aet v5.0 features greater sequence contiguity and improved annotation.</title>
        <authorList>
            <person name="Wang L."/>
            <person name="Zhu T."/>
            <person name="Rodriguez J.C."/>
            <person name="Deal K.R."/>
            <person name="Dubcovsky J."/>
            <person name="McGuire P.E."/>
            <person name="Lux T."/>
            <person name="Spannagl M."/>
            <person name="Mayer K.F.X."/>
            <person name="Baldrich P."/>
            <person name="Meyers B.C."/>
            <person name="Huo N."/>
            <person name="Gu Y.Q."/>
            <person name="Zhou H."/>
            <person name="Devos K.M."/>
            <person name="Bennetzen J.L."/>
            <person name="Unver T."/>
            <person name="Budak H."/>
            <person name="Gulick P.J."/>
            <person name="Galiba G."/>
            <person name="Kalapos B."/>
            <person name="Nelson D.R."/>
            <person name="Li P."/>
            <person name="You F.M."/>
            <person name="Luo M.C."/>
            <person name="Dvorak J."/>
        </authorList>
    </citation>
    <scope>NUCLEOTIDE SEQUENCE [LARGE SCALE GENOMIC DNA]</scope>
    <source>
        <strain evidence="11">cv. AL8/78</strain>
    </source>
</reference>
<dbReference type="PANTHER" id="PTHR31839">
    <property type="entry name" value="DEHYDRATION-RESPONSIVE ELEMENT-BINDING PROTEIN 1D"/>
    <property type="match status" value="1"/>
</dbReference>
<protein>
    <recommendedName>
        <fullName evidence="10">AP2/ERF domain-containing protein</fullName>
    </recommendedName>
</protein>
<keyword evidence="3" id="KW-0346">Stress response</keyword>
<dbReference type="GO" id="GO:0003700">
    <property type="term" value="F:DNA-binding transcription factor activity"/>
    <property type="evidence" value="ECO:0007669"/>
    <property type="project" value="InterPro"/>
</dbReference>